<dbReference type="RefSeq" id="WP_170844972.1">
    <property type="nucleotide sequence ID" value="NZ_FNLO01000001.1"/>
</dbReference>
<organism evidence="3 4">
    <name type="scientific">Chitinasiproducens palmae</name>
    <dbReference type="NCBI Taxonomy" id="1770053"/>
    <lineage>
        <taxon>Bacteria</taxon>
        <taxon>Pseudomonadati</taxon>
        <taxon>Pseudomonadota</taxon>
        <taxon>Betaproteobacteria</taxon>
        <taxon>Burkholderiales</taxon>
        <taxon>Burkholderiaceae</taxon>
        <taxon>Chitinasiproducens</taxon>
    </lineage>
</organism>
<dbReference type="InterPro" id="IPR050266">
    <property type="entry name" value="AB_hydrolase_sf"/>
</dbReference>
<keyword evidence="4" id="KW-1185">Reference proteome</keyword>
<dbReference type="InterPro" id="IPR029058">
    <property type="entry name" value="AB_hydrolase_fold"/>
</dbReference>
<feature type="compositionally biased region" description="Polar residues" evidence="1">
    <location>
        <begin position="136"/>
        <end position="146"/>
    </location>
</feature>
<dbReference type="GO" id="GO:0016020">
    <property type="term" value="C:membrane"/>
    <property type="evidence" value="ECO:0007669"/>
    <property type="project" value="TreeGrafter"/>
</dbReference>
<name>A0A1H2PJ72_9BURK</name>
<feature type="region of interest" description="Disordered" evidence="1">
    <location>
        <begin position="120"/>
        <end position="157"/>
    </location>
</feature>
<evidence type="ECO:0000313" key="3">
    <source>
        <dbReference type="EMBL" id="SDV46380.1"/>
    </source>
</evidence>
<gene>
    <name evidence="3" type="ORF">SAMN05216551_101295</name>
</gene>
<dbReference type="STRING" id="1770053.SAMN05216551_101295"/>
<dbReference type="PANTHER" id="PTHR43798">
    <property type="entry name" value="MONOACYLGLYCEROL LIPASE"/>
    <property type="match status" value="1"/>
</dbReference>
<dbReference type="Gene3D" id="3.40.50.1820">
    <property type="entry name" value="alpha/beta hydrolase"/>
    <property type="match status" value="1"/>
</dbReference>
<dbReference type="InterPro" id="IPR000073">
    <property type="entry name" value="AB_hydrolase_1"/>
</dbReference>
<evidence type="ECO:0000313" key="4">
    <source>
        <dbReference type="Proteomes" id="UP000243719"/>
    </source>
</evidence>
<dbReference type="AlphaFoldDB" id="A0A1H2PJ72"/>
<protein>
    <submittedName>
        <fullName evidence="3">Pimeloyl-ACP methyl ester carboxylesterase</fullName>
    </submittedName>
</protein>
<evidence type="ECO:0000256" key="1">
    <source>
        <dbReference type="SAM" id="MobiDB-lite"/>
    </source>
</evidence>
<feature type="domain" description="AB hydrolase-1" evidence="2">
    <location>
        <begin position="23"/>
        <end position="288"/>
    </location>
</feature>
<dbReference type="SUPFAM" id="SSF53474">
    <property type="entry name" value="alpha/beta-Hydrolases"/>
    <property type="match status" value="1"/>
</dbReference>
<evidence type="ECO:0000259" key="2">
    <source>
        <dbReference type="Pfam" id="PF00561"/>
    </source>
</evidence>
<accession>A0A1H2PJ72</accession>
<dbReference type="EMBL" id="FNLO01000001">
    <property type="protein sequence ID" value="SDV46380.1"/>
    <property type="molecule type" value="Genomic_DNA"/>
</dbReference>
<reference evidence="4" key="1">
    <citation type="submission" date="2016-09" db="EMBL/GenBank/DDBJ databases">
        <authorList>
            <person name="Varghese N."/>
            <person name="Submissions S."/>
        </authorList>
    </citation>
    <scope>NUCLEOTIDE SEQUENCE [LARGE SCALE GENOMIC DNA]</scope>
    <source>
        <strain evidence="4">JS23</strain>
    </source>
</reference>
<proteinExistence type="predicted"/>
<sequence length="304" mass="32477">MQPTVHTSPAGARIAYIEKGHGPTVVLVHGSLCDYRFWQPQFQVFAAEHRVIAVSLPHYHPVAEQAVPFDWHTHTEALRSLIDARSDEPVHLLGHSRGGTLVAHLAVAAPHRIASLTLAEPGGARGPLGGAETPQAGLTPSPAYSHTQPPTQPPARAADYAPEIASEVVPVAADWLVPVLALLEEGHTDAALARFVDTVSRPGTWRQTPPMVQAMMRDNASTIPLQAREAMPGVSKDAAEALDVPVLLVAGERSPVRFHAVIAALAAQLPRSQRQTIAGASHGMNLAHPRAFNEAVLRFVSAHR</sequence>
<dbReference type="Proteomes" id="UP000243719">
    <property type="component" value="Unassembled WGS sequence"/>
</dbReference>
<dbReference type="Pfam" id="PF00561">
    <property type="entry name" value="Abhydrolase_1"/>
    <property type="match status" value="1"/>
</dbReference>
<dbReference type="PANTHER" id="PTHR43798:SF33">
    <property type="entry name" value="HYDROLASE, PUTATIVE (AFU_ORTHOLOGUE AFUA_2G14860)-RELATED"/>
    <property type="match status" value="1"/>
</dbReference>